<accession>A0A8J4DUP7</accession>
<proteinExistence type="predicted"/>
<sequence length="113" mass="12328">MVDLFGGIRVRDYATALAWYERLFGGPPAFVPNDVEAVWEVAEHRYLYIEVNPEHAGHALHTLFVEDLDAVVAAIGARGIEPAGRETYGNGVRKVTFRDPDGNEIGYGGGPEA</sequence>
<name>A0A8J4DUP7_9ACTN</name>
<comment type="caution">
    <text evidence="2">The sequence shown here is derived from an EMBL/GenBank/DDBJ whole genome shotgun (WGS) entry which is preliminary data.</text>
</comment>
<reference evidence="2" key="1">
    <citation type="submission" date="2021-01" db="EMBL/GenBank/DDBJ databases">
        <title>Whole genome shotgun sequence of Virgisporangium aliadipatigenens NBRC 105644.</title>
        <authorList>
            <person name="Komaki H."/>
            <person name="Tamura T."/>
        </authorList>
    </citation>
    <scope>NUCLEOTIDE SEQUENCE</scope>
    <source>
        <strain evidence="2">NBRC 105644</strain>
    </source>
</reference>
<organism evidence="2 3">
    <name type="scientific">Virgisporangium aliadipatigenens</name>
    <dbReference type="NCBI Taxonomy" id="741659"/>
    <lineage>
        <taxon>Bacteria</taxon>
        <taxon>Bacillati</taxon>
        <taxon>Actinomycetota</taxon>
        <taxon>Actinomycetes</taxon>
        <taxon>Micromonosporales</taxon>
        <taxon>Micromonosporaceae</taxon>
        <taxon>Virgisporangium</taxon>
    </lineage>
</organism>
<dbReference type="InterPro" id="IPR037523">
    <property type="entry name" value="VOC_core"/>
</dbReference>
<dbReference type="CDD" id="cd06587">
    <property type="entry name" value="VOC"/>
    <property type="match status" value="1"/>
</dbReference>
<keyword evidence="3" id="KW-1185">Reference proteome</keyword>
<feature type="domain" description="VOC" evidence="1">
    <location>
        <begin position="1"/>
        <end position="110"/>
    </location>
</feature>
<evidence type="ECO:0000313" key="2">
    <source>
        <dbReference type="EMBL" id="GIJ50293.1"/>
    </source>
</evidence>
<dbReference type="RefSeq" id="WP_203903727.1">
    <property type="nucleotide sequence ID" value="NZ_BOPF01000034.1"/>
</dbReference>
<dbReference type="SUPFAM" id="SSF54593">
    <property type="entry name" value="Glyoxalase/Bleomycin resistance protein/Dihydroxybiphenyl dioxygenase"/>
    <property type="match status" value="1"/>
</dbReference>
<evidence type="ECO:0000259" key="1">
    <source>
        <dbReference type="PROSITE" id="PS51819"/>
    </source>
</evidence>
<dbReference type="Gene3D" id="3.10.180.10">
    <property type="entry name" value="2,3-Dihydroxybiphenyl 1,2-Dioxygenase, domain 1"/>
    <property type="match status" value="1"/>
</dbReference>
<dbReference type="Proteomes" id="UP000619260">
    <property type="component" value="Unassembled WGS sequence"/>
</dbReference>
<dbReference type="InterPro" id="IPR029068">
    <property type="entry name" value="Glyas_Bleomycin-R_OHBP_Dase"/>
</dbReference>
<evidence type="ECO:0000313" key="3">
    <source>
        <dbReference type="Proteomes" id="UP000619260"/>
    </source>
</evidence>
<dbReference type="Pfam" id="PF00903">
    <property type="entry name" value="Glyoxalase"/>
    <property type="match status" value="1"/>
</dbReference>
<protein>
    <recommendedName>
        <fullName evidence="1">VOC domain-containing protein</fullName>
    </recommendedName>
</protein>
<dbReference type="AlphaFoldDB" id="A0A8J4DUP7"/>
<dbReference type="PROSITE" id="PS51819">
    <property type="entry name" value="VOC"/>
    <property type="match status" value="1"/>
</dbReference>
<gene>
    <name evidence="2" type="ORF">Val02_71790</name>
</gene>
<dbReference type="InterPro" id="IPR004360">
    <property type="entry name" value="Glyas_Fos-R_dOase_dom"/>
</dbReference>
<dbReference type="EMBL" id="BOPF01000034">
    <property type="protein sequence ID" value="GIJ50293.1"/>
    <property type="molecule type" value="Genomic_DNA"/>
</dbReference>